<name>A0A9W9RFD5_9EURO</name>
<dbReference type="InterPro" id="IPR024079">
    <property type="entry name" value="MetalloPept_cat_dom_sf"/>
</dbReference>
<accession>A0A9W9RFD5</accession>
<dbReference type="AlphaFoldDB" id="A0A9W9RFD5"/>
<comment type="caution">
    <text evidence="1">The sequence shown here is derived from an EMBL/GenBank/DDBJ whole genome shotgun (WGS) entry which is preliminary data.</text>
</comment>
<evidence type="ECO:0000313" key="1">
    <source>
        <dbReference type="EMBL" id="KAJ5359227.1"/>
    </source>
</evidence>
<keyword evidence="2" id="KW-1185">Reference proteome</keyword>
<organism evidence="1 2">
    <name type="scientific">Penicillium cataractarum</name>
    <dbReference type="NCBI Taxonomy" id="2100454"/>
    <lineage>
        <taxon>Eukaryota</taxon>
        <taxon>Fungi</taxon>
        <taxon>Dikarya</taxon>
        <taxon>Ascomycota</taxon>
        <taxon>Pezizomycotina</taxon>
        <taxon>Eurotiomycetes</taxon>
        <taxon>Eurotiomycetidae</taxon>
        <taxon>Eurotiales</taxon>
        <taxon>Aspergillaceae</taxon>
        <taxon>Penicillium</taxon>
    </lineage>
</organism>
<proteinExistence type="predicted"/>
<dbReference type="EMBL" id="JAPZBS010000009">
    <property type="protein sequence ID" value="KAJ5359227.1"/>
    <property type="molecule type" value="Genomic_DNA"/>
</dbReference>
<gene>
    <name evidence="1" type="ORF">N7496_011640</name>
</gene>
<dbReference type="Gene3D" id="3.40.390.10">
    <property type="entry name" value="Collagenase (Catalytic Domain)"/>
    <property type="match status" value="1"/>
</dbReference>
<protein>
    <submittedName>
        <fullName evidence="1">Uncharacterized protein</fullName>
    </submittedName>
</protein>
<evidence type="ECO:0000313" key="2">
    <source>
        <dbReference type="Proteomes" id="UP001147782"/>
    </source>
</evidence>
<dbReference type="Proteomes" id="UP001147782">
    <property type="component" value="Unassembled WGS sequence"/>
</dbReference>
<dbReference type="OrthoDB" id="4340678at2759"/>
<reference evidence="1" key="2">
    <citation type="journal article" date="2023" name="IMA Fungus">
        <title>Comparative genomic study of the Penicillium genus elucidates a diverse pangenome and 15 lateral gene transfer events.</title>
        <authorList>
            <person name="Petersen C."/>
            <person name="Sorensen T."/>
            <person name="Nielsen M.R."/>
            <person name="Sondergaard T.E."/>
            <person name="Sorensen J.L."/>
            <person name="Fitzpatrick D.A."/>
            <person name="Frisvad J.C."/>
            <person name="Nielsen K.L."/>
        </authorList>
    </citation>
    <scope>NUCLEOTIDE SEQUENCE</scope>
    <source>
        <strain evidence="1">IBT 29864</strain>
    </source>
</reference>
<reference evidence="1" key="1">
    <citation type="submission" date="2022-11" db="EMBL/GenBank/DDBJ databases">
        <authorList>
            <person name="Petersen C."/>
        </authorList>
    </citation>
    <scope>NUCLEOTIDE SEQUENCE</scope>
    <source>
        <strain evidence="1">IBT 29864</strain>
    </source>
</reference>
<dbReference type="GeneID" id="81443732"/>
<dbReference type="RefSeq" id="XP_056550513.1">
    <property type="nucleotide sequence ID" value="XM_056704553.1"/>
</dbReference>
<dbReference type="GO" id="GO:0008237">
    <property type="term" value="F:metallopeptidase activity"/>
    <property type="evidence" value="ECO:0007669"/>
    <property type="project" value="InterPro"/>
</dbReference>
<sequence>MIGSILSSRHPGLAQLPTDAAQCKKGFKDGKLSYKVVPLAYIQIHELTHTLGVSEIPFKKAKVTDKLKATGDPADGPQNVRALRDKPEHGKYAGTKDLLLGPIENADSYAWCVVEAYFSLLCHERFGAPASNQMAPDGVCSNGPDKVYTHRKR</sequence>